<dbReference type="PANTHER" id="PTHR43651">
    <property type="entry name" value="1,4-ALPHA-GLUCAN-BRANCHING ENZYME"/>
    <property type="match status" value="1"/>
</dbReference>
<accession>A0A1N7LT05</accession>
<comment type="subunit">
    <text evidence="10">Monomer.</text>
</comment>
<dbReference type="InterPro" id="IPR013780">
    <property type="entry name" value="Glyco_hydro_b"/>
</dbReference>
<dbReference type="UniPathway" id="UPA00164"/>
<evidence type="ECO:0000256" key="3">
    <source>
        <dbReference type="ARBA" id="ARBA00004964"/>
    </source>
</evidence>
<keyword evidence="6 10" id="KW-0328">Glycosyltransferase</keyword>
<dbReference type="InterPro" id="IPR013783">
    <property type="entry name" value="Ig-like_fold"/>
</dbReference>
<dbReference type="PANTHER" id="PTHR43651:SF3">
    <property type="entry name" value="1,4-ALPHA-GLUCAN-BRANCHING ENZYME"/>
    <property type="match status" value="1"/>
</dbReference>
<name>A0A1N7LT05_9FLAO</name>
<dbReference type="Pfam" id="PF02922">
    <property type="entry name" value="CBM_48"/>
    <property type="match status" value="1"/>
</dbReference>
<dbReference type="Pfam" id="PF00128">
    <property type="entry name" value="Alpha-amylase"/>
    <property type="match status" value="1"/>
</dbReference>
<evidence type="ECO:0000256" key="5">
    <source>
        <dbReference type="ARBA" id="ARBA00022600"/>
    </source>
</evidence>
<feature type="domain" description="Glycosyl hydrolase family 13 catalytic" evidence="13">
    <location>
        <begin position="169"/>
        <end position="535"/>
    </location>
</feature>
<dbReference type="InterPro" id="IPR017853">
    <property type="entry name" value="GH"/>
</dbReference>
<dbReference type="Proteomes" id="UP000185839">
    <property type="component" value="Unassembled WGS sequence"/>
</dbReference>
<dbReference type="Pfam" id="PF02806">
    <property type="entry name" value="Alpha-amylase_C"/>
    <property type="match status" value="1"/>
</dbReference>
<dbReference type="AlphaFoldDB" id="A0A1N7LT05"/>
<dbReference type="RefSeq" id="WP_084566475.1">
    <property type="nucleotide sequence ID" value="NZ_FTOI01000006.1"/>
</dbReference>
<evidence type="ECO:0000256" key="1">
    <source>
        <dbReference type="ARBA" id="ARBA00000826"/>
    </source>
</evidence>
<dbReference type="InterPro" id="IPR044143">
    <property type="entry name" value="GlgB_N_E_set_prok"/>
</dbReference>
<dbReference type="NCBIfam" id="NF008967">
    <property type="entry name" value="PRK12313.1"/>
    <property type="match status" value="1"/>
</dbReference>
<comment type="similarity">
    <text evidence="4 10">Belongs to the glycosyl hydrolase 13 family. GlgB subfamily.</text>
</comment>
<comment type="pathway">
    <text evidence="3 10">Glycan biosynthesis; glycogen biosynthesis.</text>
</comment>
<evidence type="ECO:0000256" key="12">
    <source>
        <dbReference type="SAM" id="MobiDB-lite"/>
    </source>
</evidence>
<evidence type="ECO:0000313" key="14">
    <source>
        <dbReference type="EMBL" id="SIS76970.1"/>
    </source>
</evidence>
<keyword evidence="7 10" id="KW-0808">Transferase</keyword>
<dbReference type="NCBIfam" id="NF003811">
    <property type="entry name" value="PRK05402.1"/>
    <property type="match status" value="1"/>
</dbReference>
<keyword evidence="9 10" id="KW-0119">Carbohydrate metabolism</keyword>
<dbReference type="CDD" id="cd02855">
    <property type="entry name" value="E_set_GBE_prok_N"/>
    <property type="match status" value="1"/>
</dbReference>
<dbReference type="CDD" id="cd11322">
    <property type="entry name" value="AmyAc_Glg_BE"/>
    <property type="match status" value="1"/>
</dbReference>
<evidence type="ECO:0000256" key="2">
    <source>
        <dbReference type="ARBA" id="ARBA00002953"/>
    </source>
</evidence>
<dbReference type="InterPro" id="IPR004193">
    <property type="entry name" value="Glyco_hydro_13_N"/>
</dbReference>
<keyword evidence="5 10" id="KW-0321">Glycogen metabolism</keyword>
<dbReference type="PIRSF" id="PIRSF000463">
    <property type="entry name" value="GlgB"/>
    <property type="match status" value="1"/>
</dbReference>
<dbReference type="InterPro" id="IPR006047">
    <property type="entry name" value="GH13_cat_dom"/>
</dbReference>
<evidence type="ECO:0000256" key="6">
    <source>
        <dbReference type="ARBA" id="ARBA00022676"/>
    </source>
</evidence>
<reference evidence="15" key="1">
    <citation type="submission" date="2017-01" db="EMBL/GenBank/DDBJ databases">
        <authorList>
            <person name="Varghese N."/>
            <person name="Submissions S."/>
        </authorList>
    </citation>
    <scope>NUCLEOTIDE SEQUENCE [LARGE SCALE GENOMIC DNA]</scope>
    <source>
        <strain evidence="15">DSM 23145</strain>
    </source>
</reference>
<dbReference type="FunFam" id="3.20.20.80:FF:000003">
    <property type="entry name" value="1,4-alpha-glucan branching enzyme GlgB"/>
    <property type="match status" value="1"/>
</dbReference>
<sequence>MEKVLPHSLFTDHDIYLFREGKHYKLYDKFGSHNAEVNGEKGVYFAVWAPFAKKVSVIGDFNNWNPETHHLFPRWDSSGIWEGFIPHLKWGDIYKYGIRSNKDILLEKGDPFALSWEQNVQASSVISTTWYEWSDENWLAERWKSNSLDAPISVYEMHLASWMRGVDDPERFFNYREIAERLVPYLKEMNFTHVEFMPVMEYPYDPSWGYQVTGFFAATSRFGSPQDLMFLINELHQNNIGVILDWVPSHFPGDANGLHYFDGTFLYEHEDPRKGFHPDWKSYIFNYGRPEVKSFLISNAMFWLDRYHADGLRVDAVTSMLHLDYSRNEGEWEPNIEGGNVNLEAKLFLQEFNTAVYKEFPDIMTIAEESSDFPMLTKPVHDGGIGFGMKWMMGWMHDTLKYFKEDPIGRKYLHNKITFASMYVYNENYMMPLSHDEVVHGKSSLIYKMPGDEWQKFANLRALYTYMFTHPGAKLLFMGDEFAQTNEWNFKVSLDWHLLEYPIHKGLQNFVKDLNTLYRTQTSLYENQFKRTGFEWVEANDSDNSIFIYLRKGSSEDDVLMIVLNLTPRVFEYKIGVNEGTNWEVILNSDDEKYGGSGVKAEIVDEEDDEWMFRPNAIILNLPALSGVVLKQKAVVKSKKKSTASKISKPKSAPKLENKEISEVNKKVQPKTSPKEINVENPKPKVSRLKKAITEAAPDLKKSTKKK</sequence>
<dbReference type="Gene3D" id="3.20.20.80">
    <property type="entry name" value="Glycosidases"/>
    <property type="match status" value="1"/>
</dbReference>
<evidence type="ECO:0000256" key="7">
    <source>
        <dbReference type="ARBA" id="ARBA00022679"/>
    </source>
</evidence>
<proteinExistence type="inferred from homology"/>
<dbReference type="EC" id="2.4.1.18" evidence="10"/>
<comment type="catalytic activity">
    <reaction evidence="1 10">
        <text>Transfers a segment of a (1-&gt;4)-alpha-D-glucan chain to a primary hydroxy group in a similar glucan chain.</text>
        <dbReference type="EC" id="2.4.1.18"/>
    </reaction>
</comment>
<feature type="compositionally biased region" description="Low complexity" evidence="12">
    <location>
        <begin position="644"/>
        <end position="653"/>
    </location>
</feature>
<dbReference type="EMBL" id="FTOI01000006">
    <property type="protein sequence ID" value="SIS76970.1"/>
    <property type="molecule type" value="Genomic_DNA"/>
</dbReference>
<dbReference type="NCBIfam" id="TIGR01515">
    <property type="entry name" value="branching_enzym"/>
    <property type="match status" value="1"/>
</dbReference>
<evidence type="ECO:0000256" key="4">
    <source>
        <dbReference type="ARBA" id="ARBA00009000"/>
    </source>
</evidence>
<dbReference type="SUPFAM" id="SSF51011">
    <property type="entry name" value="Glycosyl hydrolase domain"/>
    <property type="match status" value="1"/>
</dbReference>
<dbReference type="GO" id="GO:0004553">
    <property type="term" value="F:hydrolase activity, hydrolyzing O-glycosyl compounds"/>
    <property type="evidence" value="ECO:0007669"/>
    <property type="project" value="InterPro"/>
</dbReference>
<gene>
    <name evidence="10" type="primary">glgB</name>
    <name evidence="14" type="ORF">SAMN05421789_10652</name>
</gene>
<dbReference type="Gene3D" id="2.60.40.10">
    <property type="entry name" value="Immunoglobulins"/>
    <property type="match status" value="1"/>
</dbReference>
<dbReference type="SUPFAM" id="SSF51445">
    <property type="entry name" value="(Trans)glycosidases"/>
    <property type="match status" value="1"/>
</dbReference>
<evidence type="ECO:0000259" key="13">
    <source>
        <dbReference type="SMART" id="SM00642"/>
    </source>
</evidence>
<feature type="active site" description="Proton donor" evidence="10 11">
    <location>
        <position position="368"/>
    </location>
</feature>
<dbReference type="GO" id="GO:0005978">
    <property type="term" value="P:glycogen biosynthetic process"/>
    <property type="evidence" value="ECO:0007669"/>
    <property type="project" value="UniProtKB-UniRule"/>
</dbReference>
<dbReference type="InterPro" id="IPR006048">
    <property type="entry name" value="A-amylase/branching_C"/>
</dbReference>
<evidence type="ECO:0000313" key="15">
    <source>
        <dbReference type="Proteomes" id="UP000185839"/>
    </source>
</evidence>
<dbReference type="GO" id="GO:0003844">
    <property type="term" value="F:1,4-alpha-glucan branching enzyme activity"/>
    <property type="evidence" value="ECO:0007669"/>
    <property type="project" value="UniProtKB-UniRule"/>
</dbReference>
<evidence type="ECO:0000256" key="9">
    <source>
        <dbReference type="ARBA" id="ARBA00023277"/>
    </source>
</evidence>
<dbReference type="SUPFAM" id="SSF81296">
    <property type="entry name" value="E set domains"/>
    <property type="match status" value="1"/>
</dbReference>
<dbReference type="OrthoDB" id="9800174at2"/>
<feature type="active site" description="Nucleophile" evidence="10 11">
    <location>
        <position position="315"/>
    </location>
</feature>
<dbReference type="GO" id="GO:0043169">
    <property type="term" value="F:cation binding"/>
    <property type="evidence" value="ECO:0007669"/>
    <property type="project" value="InterPro"/>
</dbReference>
<feature type="region of interest" description="Disordered" evidence="12">
    <location>
        <begin position="641"/>
        <end position="707"/>
    </location>
</feature>
<dbReference type="SMART" id="SM00642">
    <property type="entry name" value="Aamy"/>
    <property type="match status" value="1"/>
</dbReference>
<evidence type="ECO:0000256" key="10">
    <source>
        <dbReference type="HAMAP-Rule" id="MF_00685"/>
    </source>
</evidence>
<evidence type="ECO:0000256" key="8">
    <source>
        <dbReference type="ARBA" id="ARBA00023056"/>
    </source>
</evidence>
<dbReference type="HAMAP" id="MF_00685">
    <property type="entry name" value="GlgB"/>
    <property type="match status" value="1"/>
</dbReference>
<keyword evidence="8 10" id="KW-0320">Glycogen biosynthesis</keyword>
<dbReference type="InterPro" id="IPR014756">
    <property type="entry name" value="Ig_E-set"/>
</dbReference>
<dbReference type="GO" id="GO:0005829">
    <property type="term" value="C:cytosol"/>
    <property type="evidence" value="ECO:0007669"/>
    <property type="project" value="TreeGrafter"/>
</dbReference>
<feature type="compositionally biased region" description="Basic and acidic residues" evidence="12">
    <location>
        <begin position="698"/>
        <end position="707"/>
    </location>
</feature>
<protein>
    <recommendedName>
        <fullName evidence="10">1,4-alpha-glucan branching enzyme GlgB</fullName>
        <ecNumber evidence="10">2.4.1.18</ecNumber>
    </recommendedName>
    <alternativeName>
        <fullName evidence="10">1,4-alpha-D-glucan:1,4-alpha-D-glucan 6-glucosyl-transferase</fullName>
    </alternativeName>
    <alternativeName>
        <fullName evidence="10">Alpha-(1-&gt;4)-glucan branching enzyme</fullName>
    </alternativeName>
    <alternativeName>
        <fullName evidence="10">Glycogen branching enzyme</fullName>
        <shortName evidence="10">BE</shortName>
    </alternativeName>
</protein>
<evidence type="ECO:0000256" key="11">
    <source>
        <dbReference type="PIRSR" id="PIRSR000463-1"/>
    </source>
</evidence>
<dbReference type="Gene3D" id="2.60.40.1180">
    <property type="entry name" value="Golgi alpha-mannosidase II"/>
    <property type="match status" value="1"/>
</dbReference>
<comment type="function">
    <text evidence="2 10">Catalyzes the formation of the alpha-1,6-glucosidic linkages in glycogen by scission of a 1,4-alpha-linked oligosaccharide from growing alpha-1,4-glucan chains and the subsequent attachment of the oligosaccharide to the alpha-1,6 position.</text>
</comment>
<keyword evidence="15" id="KW-1185">Reference proteome</keyword>
<feature type="compositionally biased region" description="Basic and acidic residues" evidence="12">
    <location>
        <begin position="654"/>
        <end position="666"/>
    </location>
</feature>
<dbReference type="InterPro" id="IPR037439">
    <property type="entry name" value="Branching_enzy"/>
</dbReference>
<dbReference type="InterPro" id="IPR006407">
    <property type="entry name" value="GlgB"/>
</dbReference>
<organism evidence="14 15">
    <name type="scientific">Kaistella chaponensis</name>
    <dbReference type="NCBI Taxonomy" id="713588"/>
    <lineage>
        <taxon>Bacteria</taxon>
        <taxon>Pseudomonadati</taxon>
        <taxon>Bacteroidota</taxon>
        <taxon>Flavobacteriia</taxon>
        <taxon>Flavobacteriales</taxon>
        <taxon>Weeksellaceae</taxon>
        <taxon>Chryseobacterium group</taxon>
        <taxon>Kaistella</taxon>
    </lineage>
</organism>
<dbReference type="STRING" id="713588.SAMN05421789_10652"/>